<dbReference type="AlphaFoldDB" id="A9PEX8"/>
<name>A9PEX8_POPTR</name>
<protein>
    <submittedName>
        <fullName evidence="1">Uncharacterized protein</fullName>
    </submittedName>
</protein>
<dbReference type="EMBL" id="EF146889">
    <property type="protein sequence ID" value="ABK94931.1"/>
    <property type="molecule type" value="mRNA"/>
</dbReference>
<proteinExistence type="evidence at transcript level"/>
<reference evidence="1" key="1">
    <citation type="journal article" date="2008" name="BMC Genomics">
        <title>Analysis of 4,664 high-quality sequence-finished poplar full-length cDNA clones and their utility for the discovery of genes responding to insect feeding.</title>
        <authorList>
            <person name="Ralph S.G."/>
            <person name="Chun H.J."/>
            <person name="Cooper D."/>
            <person name="Kirkpatrick R."/>
            <person name="Kolosova N."/>
            <person name="Gunter L."/>
            <person name="Tuskan G.A."/>
            <person name="Douglas C.J."/>
            <person name="Holt R.A."/>
            <person name="Jones S.J."/>
            <person name="Marra M.A."/>
            <person name="Bohlmann J."/>
        </authorList>
    </citation>
    <scope>NUCLEOTIDE SEQUENCE</scope>
    <source>
        <tissue evidence="1">Young and mature leaves</tissue>
    </source>
</reference>
<accession>A9PEX8</accession>
<evidence type="ECO:0000313" key="1">
    <source>
        <dbReference type="EMBL" id="ABK94931.1"/>
    </source>
</evidence>
<organism evidence="1">
    <name type="scientific">Populus trichocarpa</name>
    <name type="common">Western balsam poplar</name>
    <name type="synonym">Populus balsamifera subsp. trichocarpa</name>
    <dbReference type="NCBI Taxonomy" id="3694"/>
    <lineage>
        <taxon>Eukaryota</taxon>
        <taxon>Viridiplantae</taxon>
        <taxon>Streptophyta</taxon>
        <taxon>Embryophyta</taxon>
        <taxon>Tracheophyta</taxon>
        <taxon>Spermatophyta</taxon>
        <taxon>Magnoliopsida</taxon>
        <taxon>eudicotyledons</taxon>
        <taxon>Gunneridae</taxon>
        <taxon>Pentapetalae</taxon>
        <taxon>rosids</taxon>
        <taxon>fabids</taxon>
        <taxon>Malpighiales</taxon>
        <taxon>Salicaceae</taxon>
        <taxon>Saliceae</taxon>
        <taxon>Populus</taxon>
    </lineage>
</organism>
<sequence length="46" mass="5189">MKDSTLYQGHYYDFDGVCPLGVDVEQQHYRSVLGCNSYVACPLSTK</sequence>